<dbReference type="SUPFAM" id="SSF53850">
    <property type="entry name" value="Periplasmic binding protein-like II"/>
    <property type="match status" value="1"/>
</dbReference>
<evidence type="ECO:0000313" key="4">
    <source>
        <dbReference type="EMBL" id="VAX14215.1"/>
    </source>
</evidence>
<evidence type="ECO:0000256" key="3">
    <source>
        <dbReference type="ARBA" id="ARBA00022729"/>
    </source>
</evidence>
<reference evidence="4" key="1">
    <citation type="submission" date="2018-06" db="EMBL/GenBank/DDBJ databases">
        <authorList>
            <person name="Zhirakovskaya E."/>
        </authorList>
    </citation>
    <scope>NUCLEOTIDE SEQUENCE</scope>
</reference>
<dbReference type="Gene3D" id="3.40.190.10">
    <property type="entry name" value="Periplasmic binding protein-like II"/>
    <property type="match status" value="2"/>
</dbReference>
<dbReference type="NCBIfam" id="TIGR01256">
    <property type="entry name" value="modA"/>
    <property type="match status" value="1"/>
</dbReference>
<dbReference type="EMBL" id="UOFZ01000163">
    <property type="protein sequence ID" value="VAX14215.1"/>
    <property type="molecule type" value="Genomic_DNA"/>
</dbReference>
<gene>
    <name evidence="4" type="ORF">MNBD_GAMMA24-2699</name>
</gene>
<dbReference type="FunFam" id="3.40.190.10:FF:000035">
    <property type="entry name" value="Molybdate ABC transporter substrate-binding protein"/>
    <property type="match status" value="1"/>
</dbReference>
<dbReference type="GO" id="GO:0030973">
    <property type="term" value="F:molybdate ion binding"/>
    <property type="evidence" value="ECO:0007669"/>
    <property type="project" value="InterPro"/>
</dbReference>
<evidence type="ECO:0000256" key="2">
    <source>
        <dbReference type="ARBA" id="ARBA00022723"/>
    </source>
</evidence>
<protein>
    <submittedName>
        <fullName evidence="4">Molybdenum ABC transporter, substrate-binding protein ModA</fullName>
    </submittedName>
</protein>
<dbReference type="PANTHER" id="PTHR30632">
    <property type="entry name" value="MOLYBDATE-BINDING PERIPLASMIC PROTEIN"/>
    <property type="match status" value="1"/>
</dbReference>
<dbReference type="PIRSF" id="PIRSF004846">
    <property type="entry name" value="ModA"/>
    <property type="match status" value="1"/>
</dbReference>
<keyword evidence="3" id="KW-0732">Signal</keyword>
<dbReference type="InterPro" id="IPR044084">
    <property type="entry name" value="AvModA-like_subst-bd"/>
</dbReference>
<dbReference type="InterPro" id="IPR050682">
    <property type="entry name" value="ModA/WtpA"/>
</dbReference>
<keyword evidence="2" id="KW-0479">Metal-binding</keyword>
<name>A0A3B1C687_9ZZZZ</name>
<dbReference type="PANTHER" id="PTHR30632:SF14">
    <property type="entry name" value="TUNGSTATE_MOLYBDATE_CHROMATE-BINDING PROTEIN MODA"/>
    <property type="match status" value="1"/>
</dbReference>
<dbReference type="AlphaFoldDB" id="A0A3B1C687"/>
<dbReference type="Pfam" id="PF13531">
    <property type="entry name" value="SBP_bac_11"/>
    <property type="match status" value="1"/>
</dbReference>
<proteinExistence type="predicted"/>
<dbReference type="CDD" id="cd13539">
    <property type="entry name" value="PBP2_AvModA"/>
    <property type="match status" value="1"/>
</dbReference>
<evidence type="ECO:0000256" key="1">
    <source>
        <dbReference type="ARBA" id="ARBA00022505"/>
    </source>
</evidence>
<dbReference type="GO" id="GO:0046872">
    <property type="term" value="F:metal ion binding"/>
    <property type="evidence" value="ECO:0007669"/>
    <property type="project" value="UniProtKB-KW"/>
</dbReference>
<organism evidence="4">
    <name type="scientific">hydrothermal vent metagenome</name>
    <dbReference type="NCBI Taxonomy" id="652676"/>
    <lineage>
        <taxon>unclassified sequences</taxon>
        <taxon>metagenomes</taxon>
        <taxon>ecological metagenomes</taxon>
    </lineage>
</organism>
<dbReference type="InterPro" id="IPR005950">
    <property type="entry name" value="ModA"/>
</dbReference>
<accession>A0A3B1C687</accession>
<dbReference type="GO" id="GO:0015689">
    <property type="term" value="P:molybdate ion transport"/>
    <property type="evidence" value="ECO:0007669"/>
    <property type="project" value="InterPro"/>
</dbReference>
<keyword evidence="1" id="KW-0500">Molybdenum</keyword>
<sequence length="252" mass="27341">MKICKIAVFSSLLLALLAGEPVFAVEVRIAVAANFTGVSRKIAPLFEKISGYHTRISYGSTGKLFVQIENGAPFDVFLAADSLRPIKAQNEGLAVAGTRFIYARGKLVLWSAKPGAFDDGEAYLQKSAFRHLAIANPKTAPYGLAAQQVLMHLGVWQTIQPRLVRGESIAQTFQFVATGNAEAGLVAWSQVRAWKRNPGAIWIIPGKDYAPIEQAAVLLKRGKDNPAAQAYLRFLRSAAARKLIEDAGYAVK</sequence>